<evidence type="ECO:0000313" key="3">
    <source>
        <dbReference type="Proteomes" id="UP000824073"/>
    </source>
</evidence>
<reference evidence="2" key="2">
    <citation type="journal article" date="2021" name="PeerJ">
        <title>Extensive microbial diversity within the chicken gut microbiome revealed by metagenomics and culture.</title>
        <authorList>
            <person name="Gilroy R."/>
            <person name="Ravi A."/>
            <person name="Getino M."/>
            <person name="Pursley I."/>
            <person name="Horton D.L."/>
            <person name="Alikhan N.F."/>
            <person name="Baker D."/>
            <person name="Gharbi K."/>
            <person name="Hall N."/>
            <person name="Watson M."/>
            <person name="Adriaenssens E.M."/>
            <person name="Foster-Nyarko E."/>
            <person name="Jarju S."/>
            <person name="Secka A."/>
            <person name="Antonio M."/>
            <person name="Oren A."/>
            <person name="Chaudhuri R.R."/>
            <person name="La Ragione R."/>
            <person name="Hildebrand F."/>
            <person name="Pallen M.J."/>
        </authorList>
    </citation>
    <scope>NUCLEOTIDE SEQUENCE</scope>
    <source>
        <strain evidence="2">CHK191-8634</strain>
    </source>
</reference>
<dbReference type="InterPro" id="IPR036641">
    <property type="entry name" value="HPT_dom_sf"/>
</dbReference>
<proteinExistence type="predicted"/>
<comment type="caution">
    <text evidence="2">The sequence shown here is derived from an EMBL/GenBank/DDBJ whole genome shotgun (WGS) entry which is preliminary data.</text>
</comment>
<dbReference type="AlphaFoldDB" id="A0A9D1IUL6"/>
<dbReference type="GO" id="GO:0000160">
    <property type="term" value="P:phosphorelay signal transduction system"/>
    <property type="evidence" value="ECO:0007669"/>
    <property type="project" value="InterPro"/>
</dbReference>
<protein>
    <submittedName>
        <fullName evidence="2">Hpt domain-containing protein</fullName>
    </submittedName>
</protein>
<dbReference type="EMBL" id="DVMR01000048">
    <property type="protein sequence ID" value="HIU43838.1"/>
    <property type="molecule type" value="Genomic_DNA"/>
</dbReference>
<dbReference type="SUPFAM" id="SSF47226">
    <property type="entry name" value="Histidine-containing phosphotransfer domain, HPT domain"/>
    <property type="match status" value="1"/>
</dbReference>
<name>A0A9D1IUL6_9CLOT</name>
<dbReference type="Pfam" id="PF01627">
    <property type="entry name" value="Hpt"/>
    <property type="match status" value="1"/>
</dbReference>
<sequence>MCFSQLLVLIGVDAPDAVARFGGQEALLRRFLLKFPQDPTFGALDAAHNAGDIEALTRQVHTLKGVTANLGLAPLSRLAADYLAALRAGTPLSALDAQYQALCAEYRRVTEAIVQFSAGNPA</sequence>
<dbReference type="Gene3D" id="1.20.120.160">
    <property type="entry name" value="HPT domain"/>
    <property type="match status" value="1"/>
</dbReference>
<dbReference type="CDD" id="cd00088">
    <property type="entry name" value="HPT"/>
    <property type="match status" value="1"/>
</dbReference>
<evidence type="ECO:0000313" key="2">
    <source>
        <dbReference type="EMBL" id="HIU43838.1"/>
    </source>
</evidence>
<organism evidence="2 3">
    <name type="scientific">Candidatus Ventrousia excrementavium</name>
    <dbReference type="NCBI Taxonomy" id="2840961"/>
    <lineage>
        <taxon>Bacteria</taxon>
        <taxon>Bacillati</taxon>
        <taxon>Bacillota</taxon>
        <taxon>Clostridia</taxon>
        <taxon>Eubacteriales</taxon>
        <taxon>Clostridiaceae</taxon>
        <taxon>Clostridiaceae incertae sedis</taxon>
        <taxon>Candidatus Ventrousia</taxon>
    </lineage>
</organism>
<evidence type="ECO:0000259" key="1">
    <source>
        <dbReference type="Pfam" id="PF01627"/>
    </source>
</evidence>
<reference evidence="2" key="1">
    <citation type="submission" date="2020-10" db="EMBL/GenBank/DDBJ databases">
        <authorList>
            <person name="Gilroy R."/>
        </authorList>
    </citation>
    <scope>NUCLEOTIDE SEQUENCE</scope>
    <source>
        <strain evidence="2">CHK191-8634</strain>
    </source>
</reference>
<dbReference type="Proteomes" id="UP000824073">
    <property type="component" value="Unassembled WGS sequence"/>
</dbReference>
<feature type="domain" description="HPt" evidence="1">
    <location>
        <begin position="41"/>
        <end position="90"/>
    </location>
</feature>
<gene>
    <name evidence="2" type="ORF">IAB67_06015</name>
</gene>
<accession>A0A9D1IUL6</accession>
<dbReference type="InterPro" id="IPR008207">
    <property type="entry name" value="Sig_transdc_His_kin_Hpt_dom"/>
</dbReference>